<protein>
    <submittedName>
        <fullName evidence="2">Uncharacterized protein</fullName>
    </submittedName>
</protein>
<comment type="caution">
    <text evidence="2">The sequence shown here is derived from an EMBL/GenBank/DDBJ whole genome shotgun (WGS) entry which is preliminary data.</text>
</comment>
<proteinExistence type="predicted"/>
<organism evidence="2 3">
    <name type="scientific">Clavelina lepadiformis</name>
    <name type="common">Light-bulb sea squirt</name>
    <name type="synonym">Ascidia lepadiformis</name>
    <dbReference type="NCBI Taxonomy" id="159417"/>
    <lineage>
        <taxon>Eukaryota</taxon>
        <taxon>Metazoa</taxon>
        <taxon>Chordata</taxon>
        <taxon>Tunicata</taxon>
        <taxon>Ascidiacea</taxon>
        <taxon>Aplousobranchia</taxon>
        <taxon>Clavelinidae</taxon>
        <taxon>Clavelina</taxon>
    </lineage>
</organism>
<sequence length="148" mass="17732">MVYAQSEIYLWPYYVTTTAHVKNKVGPRREERNLNLKSLVIFRFEKHQKKARMKIQLLFALVLVCFMAYSVEGHTPFFPPQSQTIYVWKKYTYYVTTKYTIWRCWCINIFPYSAPPQTQWVGDNRCTVRTRPRGLLLPEEVYSSKNDD</sequence>
<evidence type="ECO:0000313" key="3">
    <source>
        <dbReference type="Proteomes" id="UP001642483"/>
    </source>
</evidence>
<evidence type="ECO:0000256" key="1">
    <source>
        <dbReference type="SAM" id="Phobius"/>
    </source>
</evidence>
<feature type="transmembrane region" description="Helical" evidence="1">
    <location>
        <begin position="53"/>
        <end position="71"/>
    </location>
</feature>
<keyword evidence="3" id="KW-1185">Reference proteome</keyword>
<dbReference type="EMBL" id="CAWYQH010000098">
    <property type="protein sequence ID" value="CAK8684665.1"/>
    <property type="molecule type" value="Genomic_DNA"/>
</dbReference>
<name>A0ABP0FYL5_CLALP</name>
<dbReference type="Proteomes" id="UP001642483">
    <property type="component" value="Unassembled WGS sequence"/>
</dbReference>
<gene>
    <name evidence="2" type="ORF">CVLEPA_LOCUS15644</name>
</gene>
<reference evidence="2 3" key="1">
    <citation type="submission" date="2024-02" db="EMBL/GenBank/DDBJ databases">
        <authorList>
            <person name="Daric V."/>
            <person name="Darras S."/>
        </authorList>
    </citation>
    <scope>NUCLEOTIDE SEQUENCE [LARGE SCALE GENOMIC DNA]</scope>
</reference>
<accession>A0ABP0FYL5</accession>
<keyword evidence="1" id="KW-0812">Transmembrane</keyword>
<keyword evidence="1" id="KW-0472">Membrane</keyword>
<keyword evidence="1" id="KW-1133">Transmembrane helix</keyword>
<evidence type="ECO:0000313" key="2">
    <source>
        <dbReference type="EMBL" id="CAK8684665.1"/>
    </source>
</evidence>